<accession>A0A2V0RC85</accession>
<protein>
    <submittedName>
        <fullName evidence="1">Uncharacterized protein</fullName>
    </submittedName>
</protein>
<comment type="caution">
    <text evidence="1">The sequence shown here is derived from an EMBL/GenBank/DDBJ whole genome shotgun (WGS) entry which is preliminary data.</text>
</comment>
<proteinExistence type="predicted"/>
<reference evidence="1" key="1">
    <citation type="submission" date="2017-04" db="EMBL/GenBank/DDBJ databases">
        <title>Unveiling RNA virosphere associated with marine microorganisms.</title>
        <authorList>
            <person name="Urayama S."/>
            <person name="Takaki Y."/>
            <person name="Nishi S."/>
            <person name="Yoshida Y."/>
            <person name="Deguchi S."/>
            <person name="Takai K."/>
            <person name="Nunoura T."/>
        </authorList>
    </citation>
    <scope>NUCLEOTIDE SEQUENCE</scope>
</reference>
<dbReference type="AlphaFoldDB" id="A0A2V0RC85"/>
<evidence type="ECO:0000313" key="1">
    <source>
        <dbReference type="EMBL" id="GBH22814.1"/>
    </source>
</evidence>
<organism evidence="1">
    <name type="scientific">viral metagenome</name>
    <dbReference type="NCBI Taxonomy" id="1070528"/>
    <lineage>
        <taxon>unclassified sequences</taxon>
        <taxon>metagenomes</taxon>
        <taxon>organismal metagenomes</taxon>
    </lineage>
</organism>
<name>A0A2V0RC85_9ZZZZ</name>
<sequence>MTSDFLRKQFRLGSECMKLQTISGTPVSIWMDVGRNILPDDNECVINVIREDHLWGDDLYVAPPCNNNIISPGNPKSFTVILTRNVAYSLRRYCFKRQSENFDLNNYTVVWPSLHEYLTYEHKCWRSQLVRSVQNLTSDNTSLFFLLPPEIVEYILWFVTHGPFEPLDFRFMTCLQTHNKKQNWWRWTPVHVTDALVNDVDAEYFSESRPWLHNA</sequence>
<dbReference type="EMBL" id="BDQE01000110">
    <property type="protein sequence ID" value="GBH22814.1"/>
    <property type="molecule type" value="Genomic_RNA"/>
</dbReference>